<dbReference type="PANTHER" id="PTHR30472:SF25">
    <property type="entry name" value="ABC TRANSPORTER PERMEASE PROTEIN MJ0876-RELATED"/>
    <property type="match status" value="1"/>
</dbReference>
<dbReference type="InterPro" id="IPR037294">
    <property type="entry name" value="ABC_BtuC-like"/>
</dbReference>
<feature type="transmembrane region" description="Helical" evidence="8">
    <location>
        <begin position="170"/>
        <end position="192"/>
    </location>
</feature>
<keyword evidence="5 8" id="KW-0812">Transmembrane</keyword>
<gene>
    <name evidence="9" type="ORF">GCM10023340_09210</name>
</gene>
<feature type="transmembrane region" description="Helical" evidence="8">
    <location>
        <begin position="229"/>
        <end position="248"/>
    </location>
</feature>
<feature type="transmembrane region" description="Helical" evidence="8">
    <location>
        <begin position="128"/>
        <end position="150"/>
    </location>
</feature>
<feature type="transmembrane region" description="Helical" evidence="8">
    <location>
        <begin position="39"/>
        <end position="61"/>
    </location>
</feature>
<evidence type="ECO:0000256" key="5">
    <source>
        <dbReference type="ARBA" id="ARBA00022692"/>
    </source>
</evidence>
<evidence type="ECO:0000256" key="1">
    <source>
        <dbReference type="ARBA" id="ARBA00004651"/>
    </source>
</evidence>
<evidence type="ECO:0000313" key="10">
    <source>
        <dbReference type="Proteomes" id="UP001500221"/>
    </source>
</evidence>
<keyword evidence="7 8" id="KW-0472">Membrane</keyword>
<comment type="caution">
    <text evidence="9">The sequence shown here is derived from an EMBL/GenBank/DDBJ whole genome shotgun (WGS) entry which is preliminary data.</text>
</comment>
<organism evidence="9 10">
    <name type="scientific">Nocardioides marinquilinus</name>
    <dbReference type="NCBI Taxonomy" id="1210400"/>
    <lineage>
        <taxon>Bacteria</taxon>
        <taxon>Bacillati</taxon>
        <taxon>Actinomycetota</taxon>
        <taxon>Actinomycetes</taxon>
        <taxon>Propionibacteriales</taxon>
        <taxon>Nocardioidaceae</taxon>
        <taxon>Nocardioides</taxon>
    </lineage>
</organism>
<dbReference type="InterPro" id="IPR000522">
    <property type="entry name" value="ABC_transptr_permease_BtuC"/>
</dbReference>
<evidence type="ECO:0000256" key="4">
    <source>
        <dbReference type="ARBA" id="ARBA00022475"/>
    </source>
</evidence>
<evidence type="ECO:0000256" key="6">
    <source>
        <dbReference type="ARBA" id="ARBA00022989"/>
    </source>
</evidence>
<sequence>MPLALVLATCLGDPVVRPSTVAAALLDPGHPLHPAVREVRLPRAVLGCLAGAGLGVSGLLLQDVLRNPIAGPELLGVSSGAAVVTVTIVVLGLAVPVALLPYAALGGALVAGALVLLAIGRTRSPDHVALVGAAVSAACGGLVVAVVGLGTQGNVVVLFRYLLGSLAARGWTHVEAVAPWLLLGVLAAVLLARRVEALALGDDVAAGLGVAVVRTRLAAVAVAAALAAAVASVCGPVAFVALLAPHLARRVVGRVGTRPVLVAVVPIGAALLAAADLVSRLVLYPVEVPVGVATTLVGVPALVLTLRGRAPVTAGRA</sequence>
<keyword evidence="10" id="KW-1185">Reference proteome</keyword>
<feature type="transmembrane region" description="Helical" evidence="8">
    <location>
        <begin position="288"/>
        <end position="306"/>
    </location>
</feature>
<protein>
    <submittedName>
        <fullName evidence="9">Iron ABC transporter permease</fullName>
    </submittedName>
</protein>
<evidence type="ECO:0000256" key="3">
    <source>
        <dbReference type="ARBA" id="ARBA00022448"/>
    </source>
</evidence>
<evidence type="ECO:0000256" key="7">
    <source>
        <dbReference type="ARBA" id="ARBA00023136"/>
    </source>
</evidence>
<dbReference type="PANTHER" id="PTHR30472">
    <property type="entry name" value="FERRIC ENTEROBACTIN TRANSPORT SYSTEM PERMEASE PROTEIN"/>
    <property type="match status" value="1"/>
</dbReference>
<feature type="transmembrane region" description="Helical" evidence="8">
    <location>
        <begin position="73"/>
        <end position="93"/>
    </location>
</feature>
<comment type="subcellular location">
    <subcellularLocation>
        <location evidence="1">Cell membrane</location>
        <topology evidence="1">Multi-pass membrane protein</topology>
    </subcellularLocation>
</comment>
<keyword evidence="6 8" id="KW-1133">Transmembrane helix</keyword>
<evidence type="ECO:0000313" key="9">
    <source>
        <dbReference type="EMBL" id="GAA5143551.1"/>
    </source>
</evidence>
<dbReference type="Gene3D" id="1.10.3470.10">
    <property type="entry name" value="ABC transporter involved in vitamin B12 uptake, BtuC"/>
    <property type="match status" value="1"/>
</dbReference>
<proteinExistence type="inferred from homology"/>
<dbReference type="Proteomes" id="UP001500221">
    <property type="component" value="Unassembled WGS sequence"/>
</dbReference>
<feature type="transmembrane region" description="Helical" evidence="8">
    <location>
        <begin position="260"/>
        <end position="282"/>
    </location>
</feature>
<dbReference type="SUPFAM" id="SSF81345">
    <property type="entry name" value="ABC transporter involved in vitamin B12 uptake, BtuC"/>
    <property type="match status" value="1"/>
</dbReference>
<comment type="similarity">
    <text evidence="2">Belongs to the binding-protein-dependent transport system permease family. FecCD subfamily.</text>
</comment>
<feature type="transmembrane region" description="Helical" evidence="8">
    <location>
        <begin position="99"/>
        <end position="119"/>
    </location>
</feature>
<name>A0ABP9PH63_9ACTN</name>
<dbReference type="Pfam" id="PF01032">
    <property type="entry name" value="FecCD"/>
    <property type="match status" value="1"/>
</dbReference>
<evidence type="ECO:0000256" key="8">
    <source>
        <dbReference type="SAM" id="Phobius"/>
    </source>
</evidence>
<reference evidence="10" key="1">
    <citation type="journal article" date="2019" name="Int. J. Syst. Evol. Microbiol.">
        <title>The Global Catalogue of Microorganisms (GCM) 10K type strain sequencing project: providing services to taxonomists for standard genome sequencing and annotation.</title>
        <authorList>
            <consortium name="The Broad Institute Genomics Platform"/>
            <consortium name="The Broad Institute Genome Sequencing Center for Infectious Disease"/>
            <person name="Wu L."/>
            <person name="Ma J."/>
        </authorList>
    </citation>
    <scope>NUCLEOTIDE SEQUENCE [LARGE SCALE GENOMIC DNA]</scope>
    <source>
        <strain evidence="10">JCM 18459</strain>
    </source>
</reference>
<dbReference type="EMBL" id="BAABKG010000001">
    <property type="protein sequence ID" value="GAA5143551.1"/>
    <property type="molecule type" value="Genomic_DNA"/>
</dbReference>
<evidence type="ECO:0000256" key="2">
    <source>
        <dbReference type="ARBA" id="ARBA00007935"/>
    </source>
</evidence>
<dbReference type="CDD" id="cd06550">
    <property type="entry name" value="TM_ABC_iron-siderophores_like"/>
    <property type="match status" value="1"/>
</dbReference>
<keyword evidence="4" id="KW-1003">Cell membrane</keyword>
<accession>A0ABP9PH63</accession>
<keyword evidence="3" id="KW-0813">Transport</keyword>